<evidence type="ECO:0000313" key="3">
    <source>
        <dbReference type="Proteomes" id="UP000095649"/>
    </source>
</evidence>
<dbReference type="RefSeq" id="WP_055185686.1">
    <property type="nucleotide sequence ID" value="NZ_CYXN01000006.1"/>
</dbReference>
<dbReference type="Proteomes" id="UP000095649">
    <property type="component" value="Unassembled WGS sequence"/>
</dbReference>
<evidence type="ECO:0000313" key="4">
    <source>
        <dbReference type="Proteomes" id="UP000220480"/>
    </source>
</evidence>
<organism evidence="1 3">
    <name type="scientific">Faecalibacterium prausnitzii</name>
    <dbReference type="NCBI Taxonomy" id="853"/>
    <lineage>
        <taxon>Bacteria</taxon>
        <taxon>Bacillati</taxon>
        <taxon>Bacillota</taxon>
        <taxon>Clostridia</taxon>
        <taxon>Eubacteriales</taxon>
        <taxon>Oscillospiraceae</taxon>
        <taxon>Faecalibacterium</taxon>
    </lineage>
</organism>
<accession>A0A173SNM9</accession>
<reference evidence="1 3" key="1">
    <citation type="submission" date="2015-09" db="EMBL/GenBank/DDBJ databases">
        <authorList>
            <consortium name="Pathogen Informatics"/>
        </authorList>
    </citation>
    <scope>NUCLEOTIDE SEQUENCE [LARGE SCALE GENOMIC DNA]</scope>
    <source>
        <strain evidence="1 3">2789STDY5834970</strain>
    </source>
</reference>
<dbReference type="EMBL" id="NMTZ01000026">
    <property type="protein sequence ID" value="PDX83278.1"/>
    <property type="molecule type" value="Genomic_DNA"/>
</dbReference>
<evidence type="ECO:0000313" key="2">
    <source>
        <dbReference type="EMBL" id="PDX83278.1"/>
    </source>
</evidence>
<sequence length="320" mass="36293">MGYIAYLDLLGTKDLSTHDADAYRDSIKVFSECLERSLADGCEAYAFSDCAYLESKSLTQIISTLDILRSELLMQQRFLTAAVTSGTLGASVLNKGALHCQNFSGATISRVYVAQSSLKGIGILIDPALINMRNPAQNKFPKVNCFWIHNFYVSNINKLSELTPFYDLQINPDENQLSAYLDYTLREYRKANIKSKRYGRYYISLLINILSAASLRIPVSDEPFSSPLLCRVYNVCRHDAYFSQNAPGFSYIFLYLLNRLYTENECSNFTKDFLKKILSLNIVNSYISDFSKIPMGIMSQHALDKLAEDYYLIISADDTY</sequence>
<protein>
    <submittedName>
        <fullName evidence="1">Uncharacterized protein</fullName>
    </submittedName>
</protein>
<evidence type="ECO:0000313" key="1">
    <source>
        <dbReference type="EMBL" id="CUM91377.1"/>
    </source>
</evidence>
<gene>
    <name evidence="2" type="ORF">CGS59_10310</name>
    <name evidence="1" type="ORF">ERS852582_01104</name>
</gene>
<dbReference type="Proteomes" id="UP000220480">
    <property type="component" value="Unassembled WGS sequence"/>
</dbReference>
<reference evidence="2 4" key="2">
    <citation type="journal article" date="2017" name="Front. Microbiol.">
        <title>New Insights into the Diversity of the Genus Faecalibacterium.</title>
        <authorList>
            <person name="Benevides L."/>
            <person name="Burman S."/>
            <person name="Martin R."/>
            <person name="Robert V."/>
            <person name="Thomas M."/>
            <person name="Miquel S."/>
            <person name="Chain F."/>
            <person name="Sokol H."/>
            <person name="Bermudez-Humaran L.G."/>
            <person name="Morrison M."/>
            <person name="Langella P."/>
            <person name="Azevedo V.A."/>
            <person name="Chatel J.M."/>
            <person name="Soares S."/>
        </authorList>
    </citation>
    <scope>NUCLEOTIDE SEQUENCE [LARGE SCALE GENOMIC DNA]</scope>
    <source>
        <strain evidence="2 4">CNCM I 4644</strain>
    </source>
</reference>
<dbReference type="AlphaFoldDB" id="A0A173SNM9"/>
<proteinExistence type="predicted"/>
<dbReference type="OrthoDB" id="8478525at2"/>
<name>A0A173SNM9_9FIRM</name>
<reference evidence="2" key="3">
    <citation type="submission" date="2017-07" db="EMBL/GenBank/DDBJ databases">
        <authorList>
            <person name="Sun Z.S."/>
            <person name="Albrecht U."/>
            <person name="Echele G."/>
            <person name="Lee C.C."/>
        </authorList>
    </citation>
    <scope>NUCLEOTIDE SEQUENCE</scope>
    <source>
        <strain evidence="2">CNCM I 4644</strain>
    </source>
</reference>
<dbReference type="EMBL" id="CYXN01000006">
    <property type="protein sequence ID" value="CUM91377.1"/>
    <property type="molecule type" value="Genomic_DNA"/>
</dbReference>